<dbReference type="EMBL" id="JBHRXK010000001">
    <property type="protein sequence ID" value="MFC3549806.1"/>
    <property type="molecule type" value="Genomic_DNA"/>
</dbReference>
<dbReference type="SUPFAM" id="SSF56935">
    <property type="entry name" value="Porins"/>
    <property type="match status" value="1"/>
</dbReference>
<dbReference type="Proteomes" id="UP001595740">
    <property type="component" value="Unassembled WGS sequence"/>
</dbReference>
<dbReference type="Pfam" id="PF04575">
    <property type="entry name" value="SlipAM"/>
    <property type="match status" value="1"/>
</dbReference>
<keyword evidence="4" id="KW-1185">Reference proteome</keyword>
<accession>A0ABV7RPP1</accession>
<reference evidence="4" key="1">
    <citation type="journal article" date="2019" name="Int. J. Syst. Evol. Microbiol.">
        <title>The Global Catalogue of Microorganisms (GCM) 10K type strain sequencing project: providing services to taxonomists for standard genome sequencing and annotation.</title>
        <authorList>
            <consortium name="The Broad Institute Genomics Platform"/>
            <consortium name="The Broad Institute Genome Sequencing Center for Infectious Disease"/>
            <person name="Wu L."/>
            <person name="Ma J."/>
        </authorList>
    </citation>
    <scope>NUCLEOTIDE SEQUENCE [LARGE SCALE GENOMIC DNA]</scope>
    <source>
        <strain evidence="4">KCTC 42875</strain>
    </source>
</reference>
<organism evidence="3 4">
    <name type="scientific">Lysobacter cavernae</name>
    <dbReference type="NCBI Taxonomy" id="1685901"/>
    <lineage>
        <taxon>Bacteria</taxon>
        <taxon>Pseudomonadati</taxon>
        <taxon>Pseudomonadota</taxon>
        <taxon>Gammaproteobacteria</taxon>
        <taxon>Lysobacterales</taxon>
        <taxon>Lysobacteraceae</taxon>
        <taxon>Lysobacter</taxon>
    </lineage>
</organism>
<evidence type="ECO:0000256" key="1">
    <source>
        <dbReference type="SAM" id="SignalP"/>
    </source>
</evidence>
<sequence>MTRRLPPAMLSAALLAAMSGTALAVDVDYQVGASALRSDNIALSEDDATSETVLSPQFRFEAEQNSSTLQMLARGNVEYLHYAEGSFDDEVRGELAATLNWTLLPKRLDFVVRDYLNREPINVLTGFSPGNQQEVNVFIAGPTFYSRFSESTLGQLDLRYGNSYAEENKNFDGDRYNVAARVLRDIDAVSTVSINAEATKVDYDEAGSSTDYTRYDAYVGYTRTLASVDLGIDLGYAQVRLRDSEHESEPTARLNLGWRVSPRSEIDANLDYEFGDATQNTITRADIPGGTIINDFSNADVVIGPGVFRLRRLDLGYKYQGERIDLQFRPYYQRFEYLDDTNPDQISHGGALEIGYLLRPLTRLSLLAAHERREFDQLSREDKDLAIYLSLVNQITRHWSWQVDLQHRERDSTDAGMSYDENAIIFAVNYRR</sequence>
<protein>
    <submittedName>
        <fullName evidence="3">Surface lipoprotein assembly modifier</fullName>
    </submittedName>
</protein>
<evidence type="ECO:0000313" key="4">
    <source>
        <dbReference type="Proteomes" id="UP001595740"/>
    </source>
</evidence>
<gene>
    <name evidence="3" type="ORF">ACFOLC_02130</name>
</gene>
<feature type="domain" description="Surface lipoprotein assembly modifier C-terminal" evidence="2">
    <location>
        <begin position="312"/>
        <end position="428"/>
    </location>
</feature>
<proteinExistence type="predicted"/>
<keyword evidence="1" id="KW-0732">Signal</keyword>
<feature type="signal peptide" evidence="1">
    <location>
        <begin position="1"/>
        <end position="24"/>
    </location>
</feature>
<comment type="caution">
    <text evidence="3">The sequence shown here is derived from an EMBL/GenBank/DDBJ whole genome shotgun (WGS) entry which is preliminary data.</text>
</comment>
<dbReference type="RefSeq" id="WP_386757097.1">
    <property type="nucleotide sequence ID" value="NZ_JBHRXK010000001.1"/>
</dbReference>
<keyword evidence="3" id="KW-0449">Lipoprotein</keyword>
<evidence type="ECO:0000313" key="3">
    <source>
        <dbReference type="EMBL" id="MFC3549806.1"/>
    </source>
</evidence>
<evidence type="ECO:0000259" key="2">
    <source>
        <dbReference type="Pfam" id="PF04575"/>
    </source>
</evidence>
<feature type="chain" id="PRO_5047263683" evidence="1">
    <location>
        <begin position="25"/>
        <end position="432"/>
    </location>
</feature>
<dbReference type="InterPro" id="IPR007655">
    <property type="entry name" value="Slam_C"/>
</dbReference>
<name>A0ABV7RPP1_9GAMM</name>